<evidence type="ECO:0000256" key="1">
    <source>
        <dbReference type="RuleBase" id="RU000363"/>
    </source>
</evidence>
<dbReference type="Proteomes" id="UP001377567">
    <property type="component" value="Unassembled WGS sequence"/>
</dbReference>
<protein>
    <submittedName>
        <fullName evidence="3">Tda5 protein</fullName>
    </submittedName>
</protein>
<dbReference type="SUPFAM" id="SSF51735">
    <property type="entry name" value="NAD(P)-binding Rossmann-fold domains"/>
    <property type="match status" value="1"/>
</dbReference>
<name>A0AAV5RZR5_MAUHU</name>
<proteinExistence type="inferred from homology"/>
<keyword evidence="2" id="KW-0472">Membrane</keyword>
<sequence>MNLDVIIYNVLIPLLKYPLAVVLPIKGISAWTKYVCVLYTVCLQIFLSYNHRTKTKSTLQWIDPTPIKDNVIVVSGGSGGLGQALMSRVLERFPSSIIVDIDITPPAIENKRVKFYKCDMSNPEELSKVLVLIKEQFGNHIGCIINNAGIRLPFTKMRDLQDEDVAKIFQINCFAALKVIQELSPNNEDNRQCYVVTVASILGILNASKVSAYAASKAALISFHQSFEHELRSEHTSRIRTLLVLPGQLNTKMFGGFEPPRQFWAPTVDVNELAKEIAEKYKYGVRGTLYKPFYAYFAHLLMSLPICVQVFVRKLSLIDDCLPDESVGAIEEQSL</sequence>
<keyword evidence="2" id="KW-0812">Transmembrane</keyword>
<dbReference type="PANTHER" id="PTHR24322:SF743">
    <property type="entry name" value="AER111WP"/>
    <property type="match status" value="1"/>
</dbReference>
<accession>A0AAV5RZR5</accession>
<comment type="similarity">
    <text evidence="1">Belongs to the short-chain dehydrogenases/reductases (SDR) family.</text>
</comment>
<evidence type="ECO:0000313" key="4">
    <source>
        <dbReference type="Proteomes" id="UP001377567"/>
    </source>
</evidence>
<dbReference type="GO" id="GO:0016616">
    <property type="term" value="F:oxidoreductase activity, acting on the CH-OH group of donors, NAD or NADP as acceptor"/>
    <property type="evidence" value="ECO:0007669"/>
    <property type="project" value="TreeGrafter"/>
</dbReference>
<dbReference type="PRINTS" id="PR00081">
    <property type="entry name" value="GDHRDH"/>
</dbReference>
<dbReference type="PRINTS" id="PR00080">
    <property type="entry name" value="SDRFAMILY"/>
</dbReference>
<comment type="caution">
    <text evidence="3">The sequence shown here is derived from an EMBL/GenBank/DDBJ whole genome shotgun (WGS) entry which is preliminary data.</text>
</comment>
<dbReference type="Pfam" id="PF00106">
    <property type="entry name" value="adh_short"/>
    <property type="match status" value="1"/>
</dbReference>
<dbReference type="InterPro" id="IPR002347">
    <property type="entry name" value="SDR_fam"/>
</dbReference>
<reference evidence="3 4" key="1">
    <citation type="journal article" date="2023" name="Elife">
        <title>Identification of key yeast species and microbe-microbe interactions impacting larval growth of Drosophila in the wild.</title>
        <authorList>
            <person name="Mure A."/>
            <person name="Sugiura Y."/>
            <person name="Maeda R."/>
            <person name="Honda K."/>
            <person name="Sakurai N."/>
            <person name="Takahashi Y."/>
            <person name="Watada M."/>
            <person name="Katoh T."/>
            <person name="Gotoh A."/>
            <person name="Gotoh Y."/>
            <person name="Taniguchi I."/>
            <person name="Nakamura K."/>
            <person name="Hayashi T."/>
            <person name="Katayama T."/>
            <person name="Uemura T."/>
            <person name="Hattori Y."/>
        </authorList>
    </citation>
    <scope>NUCLEOTIDE SEQUENCE [LARGE SCALE GENOMIC DNA]</scope>
    <source>
        <strain evidence="3 4">KH-74</strain>
    </source>
</reference>
<evidence type="ECO:0000313" key="3">
    <source>
        <dbReference type="EMBL" id="GMM56547.1"/>
    </source>
</evidence>
<gene>
    <name evidence="3" type="ORF">DAKH74_031630</name>
</gene>
<dbReference type="Gene3D" id="3.40.50.720">
    <property type="entry name" value="NAD(P)-binding Rossmann-like Domain"/>
    <property type="match status" value="1"/>
</dbReference>
<keyword evidence="2" id="KW-1133">Transmembrane helix</keyword>
<evidence type="ECO:0000256" key="2">
    <source>
        <dbReference type="SAM" id="Phobius"/>
    </source>
</evidence>
<feature type="transmembrane region" description="Helical" evidence="2">
    <location>
        <begin position="293"/>
        <end position="312"/>
    </location>
</feature>
<dbReference type="InterPro" id="IPR036291">
    <property type="entry name" value="NAD(P)-bd_dom_sf"/>
</dbReference>
<dbReference type="PANTHER" id="PTHR24322">
    <property type="entry name" value="PKSB"/>
    <property type="match status" value="1"/>
</dbReference>
<feature type="transmembrane region" description="Helical" evidence="2">
    <location>
        <begin position="31"/>
        <end position="49"/>
    </location>
</feature>
<organism evidence="3 4">
    <name type="scientific">Maudiozyma humilis</name>
    <name type="common">Sour dough yeast</name>
    <name type="synonym">Kazachstania humilis</name>
    <dbReference type="NCBI Taxonomy" id="51915"/>
    <lineage>
        <taxon>Eukaryota</taxon>
        <taxon>Fungi</taxon>
        <taxon>Dikarya</taxon>
        <taxon>Ascomycota</taxon>
        <taxon>Saccharomycotina</taxon>
        <taxon>Saccharomycetes</taxon>
        <taxon>Saccharomycetales</taxon>
        <taxon>Saccharomycetaceae</taxon>
        <taxon>Maudiozyma</taxon>
    </lineage>
</organism>
<dbReference type="AlphaFoldDB" id="A0AAV5RZR5"/>
<feature type="transmembrane region" description="Helical" evidence="2">
    <location>
        <begin position="7"/>
        <end position="25"/>
    </location>
</feature>
<dbReference type="EMBL" id="BTGD01000008">
    <property type="protein sequence ID" value="GMM56547.1"/>
    <property type="molecule type" value="Genomic_DNA"/>
</dbReference>
<keyword evidence="4" id="KW-1185">Reference proteome</keyword>